<sequence length="655" mass="71029">MSATPRKPGTPGNSSRSSITGDSPSANGTPSRTHSRSPSTSTNGLSRSPSLRGSAPVSARAAARKPGRSNLSMSSVPKVTPDPSEEEARAQNAALIEDLKEQLQKAETASEQYQKQLGVLQMRLDEAVSEQGKLEDQAHEKDSRIESLNGEVRDHVRKIRDLEQAHEQERNAMLQEKEQQASREEEMQATIQRLKESLSQKDMRINAEGDKNVSRSSSFRNRSSPEVDGQFAPSSQLERSPSRNNSKLLLQKDKLIESLRLELAESQIKLVEMENKGGGRQRELEKELLEARMANARLMEDNESYQLLLSERTLNGDFTKGDFMREVNPDNAESKESGSGLGSLADELDSVDARADTDDTRKLESEIKMLKDQNKALTLYIERIISRVLQHEGFETILDKNENDPPAKQQPAGSNKDLPPTPSEKDDASQPSFLQRARSVVGGPGPNATRPPRSRPASMMPPPTSAASAITIPPTAHENPNTAPSIPLGRAGSVRSGPGHRRARSEQTDIAAAAVVGQMYRGRNSGGPISPTIMGPGNRQSAFSGTSYMSGSGRAPSLSSQPERSRLSSSDSVTSDPIADTASTGATSSSPRSSSGMTNYTGAVMTQSKLRPLRLVSETKAAIEEEEAARKKANRGSWIPWFNRPTSNGSESAQT</sequence>
<comment type="caution">
    <text evidence="1">The sequence shown here is derived from an EMBL/GenBank/DDBJ whole genome shotgun (WGS) entry which is preliminary data.</text>
</comment>
<protein>
    <submittedName>
        <fullName evidence="1">Uncharacterized protein</fullName>
    </submittedName>
</protein>
<gene>
    <name evidence="1" type="ORF">N8T08_002342</name>
</gene>
<organism evidence="1 2">
    <name type="scientific">Aspergillus melleus</name>
    <dbReference type="NCBI Taxonomy" id="138277"/>
    <lineage>
        <taxon>Eukaryota</taxon>
        <taxon>Fungi</taxon>
        <taxon>Dikarya</taxon>
        <taxon>Ascomycota</taxon>
        <taxon>Pezizomycotina</taxon>
        <taxon>Eurotiomycetes</taxon>
        <taxon>Eurotiomycetidae</taxon>
        <taxon>Eurotiales</taxon>
        <taxon>Aspergillaceae</taxon>
        <taxon>Aspergillus</taxon>
        <taxon>Aspergillus subgen. Circumdati</taxon>
    </lineage>
</organism>
<evidence type="ECO:0000313" key="2">
    <source>
        <dbReference type="Proteomes" id="UP001177260"/>
    </source>
</evidence>
<dbReference type="Proteomes" id="UP001177260">
    <property type="component" value="Unassembled WGS sequence"/>
</dbReference>
<dbReference type="EMBL" id="JAOPJF010000014">
    <property type="protein sequence ID" value="KAK1147014.1"/>
    <property type="molecule type" value="Genomic_DNA"/>
</dbReference>
<accession>A0ACC3B992</accession>
<evidence type="ECO:0000313" key="1">
    <source>
        <dbReference type="EMBL" id="KAK1147014.1"/>
    </source>
</evidence>
<keyword evidence="2" id="KW-1185">Reference proteome</keyword>
<proteinExistence type="predicted"/>
<name>A0ACC3B992_9EURO</name>
<reference evidence="1 2" key="1">
    <citation type="journal article" date="2023" name="ACS Omega">
        <title>Identification of the Neoaspergillic Acid Biosynthesis Gene Cluster by Establishing an In Vitro CRISPR-Ribonucleoprotein Genetic System in Aspergillus melleus.</title>
        <authorList>
            <person name="Yuan B."/>
            <person name="Grau M.F."/>
            <person name="Murata R.M."/>
            <person name="Torok T."/>
            <person name="Venkateswaran K."/>
            <person name="Stajich J.E."/>
            <person name="Wang C.C.C."/>
        </authorList>
    </citation>
    <scope>NUCLEOTIDE SEQUENCE [LARGE SCALE GENOMIC DNA]</scope>
    <source>
        <strain evidence="1 2">IMV 1140</strain>
    </source>
</reference>